<organism evidence="1 2">
    <name type="scientific">Albula glossodonta</name>
    <name type="common">roundjaw bonefish</name>
    <dbReference type="NCBI Taxonomy" id="121402"/>
    <lineage>
        <taxon>Eukaryota</taxon>
        <taxon>Metazoa</taxon>
        <taxon>Chordata</taxon>
        <taxon>Craniata</taxon>
        <taxon>Vertebrata</taxon>
        <taxon>Euteleostomi</taxon>
        <taxon>Actinopterygii</taxon>
        <taxon>Neopterygii</taxon>
        <taxon>Teleostei</taxon>
        <taxon>Albuliformes</taxon>
        <taxon>Albulidae</taxon>
        <taxon>Albula</taxon>
    </lineage>
</organism>
<protein>
    <submittedName>
        <fullName evidence="1">Uncharacterized protein</fullName>
    </submittedName>
</protein>
<reference evidence="1" key="1">
    <citation type="thesis" date="2021" institute="BYU ScholarsArchive" country="Provo, UT, USA">
        <title>Applications of and Algorithms for Genome Assembly and Genomic Analyses with an Emphasis on Marine Teleosts.</title>
        <authorList>
            <person name="Pickett B.D."/>
        </authorList>
    </citation>
    <scope>NUCLEOTIDE SEQUENCE</scope>
    <source>
        <strain evidence="1">HI-2016</strain>
    </source>
</reference>
<evidence type="ECO:0000313" key="1">
    <source>
        <dbReference type="EMBL" id="KAG9333974.1"/>
    </source>
</evidence>
<feature type="non-terminal residue" evidence="1">
    <location>
        <position position="1"/>
    </location>
</feature>
<dbReference type="Proteomes" id="UP000824540">
    <property type="component" value="Unassembled WGS sequence"/>
</dbReference>
<dbReference type="EMBL" id="JAFBMS010000167">
    <property type="protein sequence ID" value="KAG9333974.1"/>
    <property type="molecule type" value="Genomic_DNA"/>
</dbReference>
<accession>A0A8T2N1J0</accession>
<proteinExistence type="predicted"/>
<dbReference type="AlphaFoldDB" id="A0A8T2N1J0"/>
<evidence type="ECO:0000313" key="2">
    <source>
        <dbReference type="Proteomes" id="UP000824540"/>
    </source>
</evidence>
<name>A0A8T2N1J0_9TELE</name>
<keyword evidence="2" id="KW-1185">Reference proteome</keyword>
<comment type="caution">
    <text evidence="1">The sequence shown here is derived from an EMBL/GenBank/DDBJ whole genome shotgun (WGS) entry which is preliminary data.</text>
</comment>
<sequence length="254" mass="29328">AAFQYFFSSPPFLQKVGRKRVEERRRREKVLERSLRFGTVEGRKGGEKSDDWNTAPVRGLSHDWRPQIDDPEVLLQAVTHEAHSGVDEEAQLKEQISKPWVLLMDIFRLRGIHTCRRSSTLVSKNSASFTLFTSQLITSTSGRQRMLRVCTWRSEERQTLSWVRMKRFQLWTRRPSLAFPVCSSESARIRPRADASGIVQHVEEEAQLTGQAELLLAQVILHQAADGLQEIQHLDQSKSSRPSLEYFMVTWTTH</sequence>
<gene>
    <name evidence="1" type="ORF">JZ751_009290</name>
</gene>